<evidence type="ECO:0000259" key="2">
    <source>
        <dbReference type="PROSITE" id="PS51186"/>
    </source>
</evidence>
<dbReference type="SUPFAM" id="SSF55729">
    <property type="entry name" value="Acyl-CoA N-acyltransferases (Nat)"/>
    <property type="match status" value="1"/>
</dbReference>
<name>A0A2K9MG49_9RHOB</name>
<accession>A0A2K9MG49</accession>
<dbReference type="InterPro" id="IPR000182">
    <property type="entry name" value="GNAT_dom"/>
</dbReference>
<organism evidence="3 4">
    <name type="scientific">Paracoccus jeotgali</name>
    <dbReference type="NCBI Taxonomy" id="2065379"/>
    <lineage>
        <taxon>Bacteria</taxon>
        <taxon>Pseudomonadati</taxon>
        <taxon>Pseudomonadota</taxon>
        <taxon>Alphaproteobacteria</taxon>
        <taxon>Rhodobacterales</taxon>
        <taxon>Paracoccaceae</taxon>
        <taxon>Paracoccus</taxon>
    </lineage>
</organism>
<gene>
    <name evidence="3" type="ORF">CYR75_10155</name>
</gene>
<proteinExistence type="predicted"/>
<dbReference type="AlphaFoldDB" id="A0A2K9MG49"/>
<dbReference type="EMBL" id="CP025583">
    <property type="protein sequence ID" value="AUM74593.1"/>
    <property type="molecule type" value="Genomic_DNA"/>
</dbReference>
<protein>
    <recommendedName>
        <fullName evidence="2">N-acetyltransferase domain-containing protein</fullName>
    </recommendedName>
</protein>
<feature type="region of interest" description="Disordered" evidence="1">
    <location>
        <begin position="1"/>
        <end position="33"/>
    </location>
</feature>
<evidence type="ECO:0000256" key="1">
    <source>
        <dbReference type="SAM" id="MobiDB-lite"/>
    </source>
</evidence>
<dbReference type="GO" id="GO:0016747">
    <property type="term" value="F:acyltransferase activity, transferring groups other than amino-acyl groups"/>
    <property type="evidence" value="ECO:0007669"/>
    <property type="project" value="InterPro"/>
</dbReference>
<dbReference type="Proteomes" id="UP000234882">
    <property type="component" value="Chromosome"/>
</dbReference>
<evidence type="ECO:0000313" key="4">
    <source>
        <dbReference type="Proteomes" id="UP000234882"/>
    </source>
</evidence>
<evidence type="ECO:0000313" key="3">
    <source>
        <dbReference type="EMBL" id="AUM74593.1"/>
    </source>
</evidence>
<dbReference type="KEGG" id="paru:CYR75_10155"/>
<dbReference type="InterPro" id="IPR016181">
    <property type="entry name" value="Acyl_CoA_acyltransferase"/>
</dbReference>
<dbReference type="Gene3D" id="3.40.630.30">
    <property type="match status" value="1"/>
</dbReference>
<sequence length="185" mass="20215">MQARLRHWAGDDTPSQSAKEPRPHVELRGLTGRDQPQHVEHLLRLTAEDRRARFHSATKDETIRAYSEGLEWHKVLIFGLFVDGTLRAAGELLQADGSTSAEISLSVEKEFQHGGFGKTLVLALVLAARRVGVTHLTMSFLGSNHSMRAIARDLGAVTDGFAPVIESVKVIPPAARLKPAADKPT</sequence>
<dbReference type="Pfam" id="PF00583">
    <property type="entry name" value="Acetyltransf_1"/>
    <property type="match status" value="1"/>
</dbReference>
<dbReference type="PROSITE" id="PS51186">
    <property type="entry name" value="GNAT"/>
    <property type="match status" value="1"/>
</dbReference>
<reference evidence="4" key="1">
    <citation type="submission" date="2017-12" db="EMBL/GenBank/DDBJ databases">
        <title>Genomic analysis of Paracoccus sp. CBA4604.</title>
        <authorList>
            <person name="Roh S.W."/>
            <person name="Kim J.Y."/>
            <person name="Kim J.S."/>
        </authorList>
    </citation>
    <scope>NUCLEOTIDE SEQUENCE [LARGE SCALE GENOMIC DNA]</scope>
    <source>
        <strain evidence="4">CBA4604</strain>
    </source>
</reference>
<keyword evidence="4" id="KW-1185">Reference proteome</keyword>
<feature type="domain" description="N-acetyltransferase" evidence="2">
    <location>
        <begin position="25"/>
        <end position="182"/>
    </location>
</feature>